<dbReference type="InterPro" id="IPR048447">
    <property type="entry name" value="DUF1980_C"/>
</dbReference>
<feature type="compositionally biased region" description="Polar residues" evidence="1">
    <location>
        <begin position="167"/>
        <end position="182"/>
    </location>
</feature>
<keyword evidence="6" id="KW-1185">Reference proteome</keyword>
<comment type="caution">
    <text evidence="5">The sequence shown here is derived from an EMBL/GenBank/DDBJ whole genome shotgun (WGS) entry which is preliminary data.</text>
</comment>
<feature type="transmembrane region" description="Helical" evidence="2">
    <location>
        <begin position="7"/>
        <end position="26"/>
    </location>
</feature>
<feature type="transmembrane region" description="Helical" evidence="2">
    <location>
        <begin position="91"/>
        <end position="108"/>
    </location>
</feature>
<proteinExistence type="predicted"/>
<feature type="region of interest" description="Disordered" evidence="1">
    <location>
        <begin position="134"/>
        <end position="182"/>
    </location>
</feature>
<feature type="compositionally biased region" description="Polar residues" evidence="1">
    <location>
        <begin position="148"/>
        <end position="158"/>
    </location>
</feature>
<keyword evidence="2" id="KW-1133">Transmembrane helix</keyword>
<dbReference type="Pfam" id="PF09323">
    <property type="entry name" value="DUF1980"/>
    <property type="match status" value="1"/>
</dbReference>
<dbReference type="NCBIfam" id="TIGR03943">
    <property type="entry name" value="TIGR03943 family putative permease subunit"/>
    <property type="match status" value="1"/>
</dbReference>
<dbReference type="Pfam" id="PF21537">
    <property type="entry name" value="DUF1980_C"/>
    <property type="match status" value="1"/>
</dbReference>
<dbReference type="PANTHER" id="PTHR40047">
    <property type="entry name" value="UPF0703 PROTEIN YCGQ"/>
    <property type="match status" value="1"/>
</dbReference>
<sequence>MRLNIQQAVRAIIILLFALYIINLHYTRDILKLINPKYNTISQIGVIILLILFTVQLQRIWSTKSEQAHECCSDHEHNHDHGDKSMNIRKLISYSIIVLPIVTGFILPPSTLDASIASKKGVMLSITNNALDNERTEVEGDADLKNLPENSASTPESEQNIKPEETPPTSDNQPDPNLDSNTMTEEEYNEIASNLETEPSIEMNDTVYSAYYEAISANVEEYVGKEITLNGFVYKEDNFEENQFVLARYLITHCVADSTIIGFLSNLDDVTLIMEDTWMEISGTIYIEDYNGVQLPAIKVKEWKEIQEPPQPYLYPISVLIE</sequence>
<feature type="compositionally biased region" description="Basic and acidic residues" evidence="1">
    <location>
        <begin position="134"/>
        <end position="146"/>
    </location>
</feature>
<feature type="domain" description="DUF1980" evidence="4">
    <location>
        <begin position="182"/>
        <end position="316"/>
    </location>
</feature>
<feature type="transmembrane region" description="Helical" evidence="2">
    <location>
        <begin position="38"/>
        <end position="57"/>
    </location>
</feature>
<evidence type="ECO:0000313" key="6">
    <source>
        <dbReference type="Proteomes" id="UP001145072"/>
    </source>
</evidence>
<protein>
    <submittedName>
        <fullName evidence="5">TIGR03943 family protein</fullName>
    </submittedName>
</protein>
<keyword evidence="2" id="KW-0472">Membrane</keyword>
<accession>A0A9X3WRE0</accession>
<evidence type="ECO:0000256" key="1">
    <source>
        <dbReference type="SAM" id="MobiDB-lite"/>
    </source>
</evidence>
<dbReference type="Proteomes" id="UP001145072">
    <property type="component" value="Unassembled WGS sequence"/>
</dbReference>
<dbReference type="EMBL" id="JAMQJZ010000015">
    <property type="protein sequence ID" value="MDC3421954.1"/>
    <property type="molecule type" value="Genomic_DNA"/>
</dbReference>
<organism evidence="5 6">
    <name type="scientific">Aquibacillus koreensis</name>
    <dbReference type="NCBI Taxonomy" id="279446"/>
    <lineage>
        <taxon>Bacteria</taxon>
        <taxon>Bacillati</taxon>
        <taxon>Bacillota</taxon>
        <taxon>Bacilli</taxon>
        <taxon>Bacillales</taxon>
        <taxon>Bacillaceae</taxon>
        <taxon>Aquibacillus</taxon>
    </lineage>
</organism>
<feature type="domain" description="DUF1980" evidence="3">
    <location>
        <begin position="9"/>
        <end position="123"/>
    </location>
</feature>
<keyword evidence="2" id="KW-0812">Transmembrane</keyword>
<dbReference type="RefSeq" id="WP_259870389.1">
    <property type="nucleotide sequence ID" value="NZ_JAMQJZ010000015.1"/>
</dbReference>
<dbReference type="PANTHER" id="PTHR40047:SF1">
    <property type="entry name" value="UPF0703 PROTEIN YCGQ"/>
    <property type="match status" value="1"/>
</dbReference>
<dbReference type="InterPro" id="IPR015402">
    <property type="entry name" value="DUF1980"/>
</dbReference>
<dbReference type="InterPro" id="IPR048493">
    <property type="entry name" value="DUF1980_N"/>
</dbReference>
<evidence type="ECO:0000256" key="2">
    <source>
        <dbReference type="SAM" id="Phobius"/>
    </source>
</evidence>
<gene>
    <name evidence="5" type="ORF">NC661_16395</name>
</gene>
<evidence type="ECO:0000313" key="5">
    <source>
        <dbReference type="EMBL" id="MDC3421954.1"/>
    </source>
</evidence>
<evidence type="ECO:0000259" key="4">
    <source>
        <dbReference type="Pfam" id="PF21537"/>
    </source>
</evidence>
<dbReference type="InterPro" id="IPR052955">
    <property type="entry name" value="UPF0703_membrane_permease"/>
</dbReference>
<evidence type="ECO:0000259" key="3">
    <source>
        <dbReference type="Pfam" id="PF09323"/>
    </source>
</evidence>
<dbReference type="AlphaFoldDB" id="A0A9X3WRE0"/>
<reference evidence="5" key="1">
    <citation type="submission" date="2022-06" db="EMBL/GenBank/DDBJ databases">
        <title>Aquibacillus sp. a new bacterium isolated from soil saline samples.</title>
        <authorList>
            <person name="Galisteo C."/>
            <person name="De La Haba R."/>
            <person name="Sanchez-Porro C."/>
            <person name="Ventosa A."/>
        </authorList>
    </citation>
    <scope>NUCLEOTIDE SEQUENCE</scope>
    <source>
        <strain evidence="5">JCM 12387</strain>
    </source>
</reference>
<name>A0A9X3WRE0_9BACI</name>